<keyword evidence="2" id="KW-1185">Reference proteome</keyword>
<accession>A0A4Z0PY50</accession>
<dbReference type="InterPro" id="IPR037079">
    <property type="entry name" value="AF2212/PG0164-like_sf"/>
</dbReference>
<sequence>MSYIVRDQELVLQHWPGKGAWTYHLIIPNSRDIPGTWGHIKVSGTIDDYTVESRNLAPRKNQDKMLSVNAAIRQHLGKQAGDTVHVTLYREPNPVLVREAEVLACLDDAGVLTSFNAWNAEDRRALLHEVFSQPDVTRQEKKILALIAMLDLQSTTG</sequence>
<gene>
    <name evidence="1" type="ORF">E5K02_23225</name>
</gene>
<organism evidence="1 2">
    <name type="scientific">Hymenobacter metallicola</name>
    <dbReference type="NCBI Taxonomy" id="2563114"/>
    <lineage>
        <taxon>Bacteria</taxon>
        <taxon>Pseudomonadati</taxon>
        <taxon>Bacteroidota</taxon>
        <taxon>Cytophagia</taxon>
        <taxon>Cytophagales</taxon>
        <taxon>Hymenobacteraceae</taxon>
        <taxon>Hymenobacter</taxon>
    </lineage>
</organism>
<evidence type="ECO:0000313" key="2">
    <source>
        <dbReference type="Proteomes" id="UP000298471"/>
    </source>
</evidence>
<dbReference type="InterPro" id="IPR015018">
    <property type="entry name" value="DUF1905"/>
</dbReference>
<evidence type="ECO:0000313" key="1">
    <source>
        <dbReference type="EMBL" id="TGE22647.1"/>
    </source>
</evidence>
<dbReference type="AlphaFoldDB" id="A0A4Z0PY50"/>
<dbReference type="Proteomes" id="UP000298471">
    <property type="component" value="Unassembled WGS sequence"/>
</dbReference>
<dbReference type="EMBL" id="SRMB01000006">
    <property type="protein sequence ID" value="TGE22647.1"/>
    <property type="molecule type" value="Genomic_DNA"/>
</dbReference>
<name>A0A4Z0PY50_9BACT</name>
<dbReference type="Pfam" id="PF08922">
    <property type="entry name" value="DUF1905"/>
    <property type="match status" value="1"/>
</dbReference>
<dbReference type="OrthoDB" id="8246703at2"/>
<dbReference type="SUPFAM" id="SSF141694">
    <property type="entry name" value="AF2212/PG0164-like"/>
    <property type="match status" value="1"/>
</dbReference>
<dbReference type="Gene3D" id="2.40.30.100">
    <property type="entry name" value="AF2212/PG0164-like"/>
    <property type="match status" value="1"/>
</dbReference>
<comment type="caution">
    <text evidence="1">The sequence shown here is derived from an EMBL/GenBank/DDBJ whole genome shotgun (WGS) entry which is preliminary data.</text>
</comment>
<proteinExistence type="predicted"/>
<dbReference type="RefSeq" id="WP_135398490.1">
    <property type="nucleotide sequence ID" value="NZ_SRMB01000006.1"/>
</dbReference>
<protein>
    <submittedName>
        <fullName evidence="1">DUF1905 domain-containing protein</fullName>
    </submittedName>
</protein>
<reference evidence="1 2" key="1">
    <citation type="submission" date="2019-04" db="EMBL/GenBank/DDBJ databases">
        <authorList>
            <person name="Feng G."/>
            <person name="Zhang J."/>
            <person name="Zhu H."/>
        </authorList>
    </citation>
    <scope>NUCLEOTIDE SEQUENCE [LARGE SCALE GENOMIC DNA]</scope>
    <source>
        <strain evidence="1 2">9PBR-1</strain>
    </source>
</reference>